<evidence type="ECO:0000313" key="2">
    <source>
        <dbReference type="Proteomes" id="UP000694941"/>
    </source>
</evidence>
<accession>A0ABM1B0P2</accession>
<sequence>MKWSQWKILVKQGLKEAVFPNVVHHFHDHKWLCERAILALKNDIVYTTNREHLSQLPGQVQKYKSVDTVPETNEAVYYPTEFLNSLEPPGVSSHNLELEIGAQIMLLRNLDPSTLCNRTRLAVKKLIPLAIEDKIMTDHAAEQDFFIPRIQIILYDLPFQFKLLQFPV</sequence>
<dbReference type="PANTHER" id="PTHR10492:SF57">
    <property type="entry name" value="ATP-DEPENDENT DNA HELICASE"/>
    <property type="match status" value="1"/>
</dbReference>
<reference evidence="3" key="1">
    <citation type="submission" date="2025-08" db="UniProtKB">
        <authorList>
            <consortium name="RefSeq"/>
        </authorList>
    </citation>
    <scope>IDENTIFICATION</scope>
    <source>
        <tissue evidence="3">Muscle</tissue>
    </source>
</reference>
<dbReference type="PANTHER" id="PTHR10492">
    <property type="match status" value="1"/>
</dbReference>
<gene>
    <name evidence="3" type="primary">LOC106457508</name>
</gene>
<name>A0ABM1B0P2_LIMPO</name>
<organism evidence="2 3">
    <name type="scientific">Limulus polyphemus</name>
    <name type="common">Atlantic horseshoe crab</name>
    <dbReference type="NCBI Taxonomy" id="6850"/>
    <lineage>
        <taxon>Eukaryota</taxon>
        <taxon>Metazoa</taxon>
        <taxon>Ecdysozoa</taxon>
        <taxon>Arthropoda</taxon>
        <taxon>Chelicerata</taxon>
        <taxon>Merostomata</taxon>
        <taxon>Xiphosura</taxon>
        <taxon>Limulidae</taxon>
        <taxon>Limulus</taxon>
    </lineage>
</organism>
<protein>
    <submittedName>
        <fullName evidence="3">Uncharacterized protein LOC106457508</fullName>
    </submittedName>
</protein>
<keyword evidence="2" id="KW-1185">Reference proteome</keyword>
<evidence type="ECO:0000259" key="1">
    <source>
        <dbReference type="Pfam" id="PF21530"/>
    </source>
</evidence>
<dbReference type="InterPro" id="IPR049163">
    <property type="entry name" value="Pif1-like_2B_dom"/>
</dbReference>
<dbReference type="RefSeq" id="XP_013772391.1">
    <property type="nucleotide sequence ID" value="XM_013916937.1"/>
</dbReference>
<dbReference type="Proteomes" id="UP000694941">
    <property type="component" value="Unplaced"/>
</dbReference>
<dbReference type="GeneID" id="106457508"/>
<dbReference type="Pfam" id="PF21530">
    <property type="entry name" value="Pif1_2B_dom"/>
    <property type="match status" value="1"/>
</dbReference>
<proteinExistence type="predicted"/>
<evidence type="ECO:0000313" key="3">
    <source>
        <dbReference type="RefSeq" id="XP_013772391.1"/>
    </source>
</evidence>
<feature type="domain" description="DNA helicase Pif1-like 2B" evidence="1">
    <location>
        <begin position="81"/>
        <end position="126"/>
    </location>
</feature>